<sequence>MAKSEKEIEALEEKNEQDGRWLFNKLQEVADLAETKKINTYVASITFLSFANHLNRNLAPDSQM</sequence>
<dbReference type="AlphaFoldDB" id="A0A383ALY1"/>
<gene>
    <name evidence="1" type="ORF">METZ01_LOCUS461681</name>
</gene>
<feature type="non-terminal residue" evidence="1">
    <location>
        <position position="64"/>
    </location>
</feature>
<reference evidence="1" key="1">
    <citation type="submission" date="2018-05" db="EMBL/GenBank/DDBJ databases">
        <authorList>
            <person name="Lanie J.A."/>
            <person name="Ng W.-L."/>
            <person name="Kazmierczak K.M."/>
            <person name="Andrzejewski T.M."/>
            <person name="Davidsen T.M."/>
            <person name="Wayne K.J."/>
            <person name="Tettelin H."/>
            <person name="Glass J.I."/>
            <person name="Rusch D."/>
            <person name="Podicherti R."/>
            <person name="Tsui H.-C.T."/>
            <person name="Winkler M.E."/>
        </authorList>
    </citation>
    <scope>NUCLEOTIDE SEQUENCE</scope>
</reference>
<protein>
    <submittedName>
        <fullName evidence="1">Uncharacterized protein</fullName>
    </submittedName>
</protein>
<name>A0A383ALY1_9ZZZZ</name>
<proteinExistence type="predicted"/>
<evidence type="ECO:0000313" key="1">
    <source>
        <dbReference type="EMBL" id="SVE08827.1"/>
    </source>
</evidence>
<dbReference type="EMBL" id="UINC01193284">
    <property type="protein sequence ID" value="SVE08827.1"/>
    <property type="molecule type" value="Genomic_DNA"/>
</dbReference>
<accession>A0A383ALY1</accession>
<organism evidence="1">
    <name type="scientific">marine metagenome</name>
    <dbReference type="NCBI Taxonomy" id="408172"/>
    <lineage>
        <taxon>unclassified sequences</taxon>
        <taxon>metagenomes</taxon>
        <taxon>ecological metagenomes</taxon>
    </lineage>
</organism>